<organism evidence="3 4">
    <name type="scientific">Fomitopsis schrenkii</name>
    <name type="common">Brown rot fungus</name>
    <dbReference type="NCBI Taxonomy" id="2126942"/>
    <lineage>
        <taxon>Eukaryota</taxon>
        <taxon>Fungi</taxon>
        <taxon>Dikarya</taxon>
        <taxon>Basidiomycota</taxon>
        <taxon>Agaricomycotina</taxon>
        <taxon>Agaricomycetes</taxon>
        <taxon>Polyporales</taxon>
        <taxon>Fomitopsis</taxon>
    </lineage>
</organism>
<proteinExistence type="predicted"/>
<sequence length="505" mass="57557">MDGAADIQVAGDPFNKPNADIVLRTSDAVHFLVHMVVLGLTSDFFDGMAKVPQPCGTAERAVVDVQEDSATLDALLRYMYPCDDPILGDVMRVGDVLRAAVKYQADTVAQRLRRQLSMFDDPRRVFTVACLADLEDVAYQAAVEWCQDDSYDLEDTYVAEMSVLSTGTLFRLLRFCDAYKRNIELPTHYEFTRPAGPTASPAEPTETLTAPSPFDRPSAHANIVIRSRDNIDFYVIEDLINLASNKLGTLLHDSRDNFVRSRDGYRILALPEPAAVLLPLLQLTYPGASPHFHDWRLLTAVLETAYKYELVRAAELTKRAWVNEIASEPMRSYFVAVRQGWEAEARLAAKHALLDPLDKYYSEMESVPADCYIRFLRFRQRCRRSVIDARRAFMDDECFVERLSQMEVYDVFWYENNISVMFHYRLHAIWARAGVASPGLCRSWAPSPSTFGLGGDWPAHMQQFMELLNMWGGRHFSDLIYEYDKHGGQAMDAVNQVRVLWFWLP</sequence>
<accession>S8F7Z7</accession>
<dbReference type="eggNOG" id="ENOG502R0NQ">
    <property type="taxonomic scope" value="Eukaryota"/>
</dbReference>
<evidence type="ECO:0000259" key="2">
    <source>
        <dbReference type="PROSITE" id="PS50097"/>
    </source>
</evidence>
<evidence type="ECO:0000313" key="4">
    <source>
        <dbReference type="Proteomes" id="UP000015241"/>
    </source>
</evidence>
<dbReference type="Pfam" id="PF00651">
    <property type="entry name" value="BTB"/>
    <property type="match status" value="1"/>
</dbReference>
<keyword evidence="4" id="KW-1185">Reference proteome</keyword>
<evidence type="ECO:0000313" key="3">
    <source>
        <dbReference type="EMBL" id="EPS94929.1"/>
    </source>
</evidence>
<dbReference type="Gene3D" id="3.30.710.10">
    <property type="entry name" value="Potassium Channel Kv1.1, Chain A"/>
    <property type="match status" value="1"/>
</dbReference>
<evidence type="ECO:0000256" key="1">
    <source>
        <dbReference type="SAM" id="MobiDB-lite"/>
    </source>
</evidence>
<dbReference type="InterPro" id="IPR000210">
    <property type="entry name" value="BTB/POZ_dom"/>
</dbReference>
<dbReference type="HOGENOM" id="CLU_034203_2_1_1"/>
<dbReference type="Proteomes" id="UP000015241">
    <property type="component" value="Unassembled WGS sequence"/>
</dbReference>
<dbReference type="InterPro" id="IPR011333">
    <property type="entry name" value="SKP1/BTB/POZ_sf"/>
</dbReference>
<feature type="domain" description="BTB" evidence="2">
    <location>
        <begin position="19"/>
        <end position="80"/>
    </location>
</feature>
<dbReference type="SMART" id="SM00225">
    <property type="entry name" value="BTB"/>
    <property type="match status" value="1"/>
</dbReference>
<gene>
    <name evidence="3" type="ORF">FOMPIDRAFT_1133383</name>
</gene>
<dbReference type="CDD" id="cd18186">
    <property type="entry name" value="BTB_POZ_ZBTB_KLHL-like"/>
    <property type="match status" value="1"/>
</dbReference>
<name>S8F7Z7_FOMSC</name>
<dbReference type="EMBL" id="KE504219">
    <property type="protein sequence ID" value="EPS94929.1"/>
    <property type="molecule type" value="Genomic_DNA"/>
</dbReference>
<dbReference type="InParanoid" id="S8F7Z7"/>
<dbReference type="PROSITE" id="PS50097">
    <property type="entry name" value="BTB"/>
    <property type="match status" value="1"/>
</dbReference>
<dbReference type="OrthoDB" id="3164835at2759"/>
<feature type="region of interest" description="Disordered" evidence="1">
    <location>
        <begin position="192"/>
        <end position="215"/>
    </location>
</feature>
<reference evidence="3 4" key="1">
    <citation type="journal article" date="2012" name="Science">
        <title>The Paleozoic origin of enzymatic lignin decomposition reconstructed from 31 fungal genomes.</title>
        <authorList>
            <person name="Floudas D."/>
            <person name="Binder M."/>
            <person name="Riley R."/>
            <person name="Barry K."/>
            <person name="Blanchette R.A."/>
            <person name="Henrissat B."/>
            <person name="Martinez A.T."/>
            <person name="Otillar R."/>
            <person name="Spatafora J.W."/>
            <person name="Yadav J.S."/>
            <person name="Aerts A."/>
            <person name="Benoit I."/>
            <person name="Boyd A."/>
            <person name="Carlson A."/>
            <person name="Copeland A."/>
            <person name="Coutinho P.M."/>
            <person name="de Vries R.P."/>
            <person name="Ferreira P."/>
            <person name="Findley K."/>
            <person name="Foster B."/>
            <person name="Gaskell J."/>
            <person name="Glotzer D."/>
            <person name="Gorecki P."/>
            <person name="Heitman J."/>
            <person name="Hesse C."/>
            <person name="Hori C."/>
            <person name="Igarashi K."/>
            <person name="Jurgens J.A."/>
            <person name="Kallen N."/>
            <person name="Kersten P."/>
            <person name="Kohler A."/>
            <person name="Kuees U."/>
            <person name="Kumar T.K.A."/>
            <person name="Kuo A."/>
            <person name="LaButti K."/>
            <person name="Larrondo L.F."/>
            <person name="Lindquist E."/>
            <person name="Ling A."/>
            <person name="Lombard V."/>
            <person name="Lucas S."/>
            <person name="Lundell T."/>
            <person name="Martin R."/>
            <person name="McLaughlin D.J."/>
            <person name="Morgenstern I."/>
            <person name="Morin E."/>
            <person name="Murat C."/>
            <person name="Nagy L.G."/>
            <person name="Nolan M."/>
            <person name="Ohm R.A."/>
            <person name="Patyshakuliyeva A."/>
            <person name="Rokas A."/>
            <person name="Ruiz-Duenas F.J."/>
            <person name="Sabat G."/>
            <person name="Salamov A."/>
            <person name="Samejima M."/>
            <person name="Schmutz J."/>
            <person name="Slot J.C."/>
            <person name="St John F."/>
            <person name="Stenlid J."/>
            <person name="Sun H."/>
            <person name="Sun S."/>
            <person name="Syed K."/>
            <person name="Tsang A."/>
            <person name="Wiebenga A."/>
            <person name="Young D."/>
            <person name="Pisabarro A."/>
            <person name="Eastwood D.C."/>
            <person name="Martin F."/>
            <person name="Cullen D."/>
            <person name="Grigoriev I.V."/>
            <person name="Hibbett D.S."/>
        </authorList>
    </citation>
    <scope>NUCLEOTIDE SEQUENCE</scope>
    <source>
        <strain evidence="4">FP-58527</strain>
    </source>
</reference>
<dbReference type="STRING" id="743788.S8F7Z7"/>
<dbReference type="SUPFAM" id="SSF54695">
    <property type="entry name" value="POZ domain"/>
    <property type="match status" value="1"/>
</dbReference>
<protein>
    <recommendedName>
        <fullName evidence="2">BTB domain-containing protein</fullName>
    </recommendedName>
</protein>
<dbReference type="AlphaFoldDB" id="S8F7Z7"/>